<comment type="similarity">
    <text evidence="2 16">Belongs to the complex I subunit 3 family.</text>
</comment>
<evidence type="ECO:0000256" key="15">
    <source>
        <dbReference type="ARBA" id="ARBA00049551"/>
    </source>
</evidence>
<evidence type="ECO:0000256" key="11">
    <source>
        <dbReference type="ARBA" id="ARBA00023027"/>
    </source>
</evidence>
<evidence type="ECO:0000256" key="1">
    <source>
        <dbReference type="ARBA" id="ARBA00004225"/>
    </source>
</evidence>
<dbReference type="EC" id="7.1.1.2" evidence="3 16"/>
<dbReference type="Pfam" id="PF00507">
    <property type="entry name" value="Oxidored_q4"/>
    <property type="match status" value="1"/>
</dbReference>
<dbReference type="GO" id="GO:0031966">
    <property type="term" value="C:mitochondrial membrane"/>
    <property type="evidence" value="ECO:0007669"/>
    <property type="project" value="UniProtKB-SubCell"/>
</dbReference>
<comment type="subcellular location">
    <subcellularLocation>
        <location evidence="1 16">Mitochondrion membrane</location>
        <topology evidence="1 16">Multi-pass membrane protein</topology>
    </subcellularLocation>
</comment>
<accession>A0A342KB19</accession>
<keyword evidence="6 16" id="KW-0679">Respiratory chain</keyword>
<evidence type="ECO:0000256" key="14">
    <source>
        <dbReference type="ARBA" id="ARBA00023136"/>
    </source>
</evidence>
<feature type="transmembrane region" description="Helical" evidence="16">
    <location>
        <begin position="86"/>
        <end position="105"/>
    </location>
</feature>
<evidence type="ECO:0000256" key="3">
    <source>
        <dbReference type="ARBA" id="ARBA00012944"/>
    </source>
</evidence>
<evidence type="ECO:0000256" key="12">
    <source>
        <dbReference type="ARBA" id="ARBA00023075"/>
    </source>
</evidence>
<dbReference type="PANTHER" id="PTHR11058:SF9">
    <property type="entry name" value="NADH-UBIQUINONE OXIDOREDUCTASE CHAIN 3"/>
    <property type="match status" value="1"/>
</dbReference>
<feature type="transmembrane region" description="Helical" evidence="16">
    <location>
        <begin position="54"/>
        <end position="74"/>
    </location>
</feature>
<dbReference type="FunFam" id="1.20.58.1610:FF:000004">
    <property type="entry name" value="NADH-quinone oxidoreductase subunit A"/>
    <property type="match status" value="1"/>
</dbReference>
<evidence type="ECO:0000256" key="7">
    <source>
        <dbReference type="ARBA" id="ARBA00022692"/>
    </source>
</evidence>
<evidence type="ECO:0000313" key="17">
    <source>
        <dbReference type="EMBL" id="ANC62861.1"/>
    </source>
</evidence>
<comment type="function">
    <text evidence="16">Core subunit of the mitochondrial membrane respiratory chain NADH dehydrogenase (Complex I) which catalyzes electron transfer from NADH through the respiratory chain, using ubiquinone as an electron acceptor. Essential for the catalytic activity of complex I.</text>
</comment>
<evidence type="ECO:0000256" key="4">
    <source>
        <dbReference type="ARBA" id="ARBA00021007"/>
    </source>
</evidence>
<gene>
    <name evidence="17" type="primary">ND3</name>
</gene>
<keyword evidence="8 16" id="KW-1278">Translocase</keyword>
<name>A0A342KB19_9SAUR</name>
<keyword evidence="14 16" id="KW-0472">Membrane</keyword>
<sequence>MSLTTLIMMALLTAILLYTINTHVLYKPDMNKMSPYECGFDPLGSARTPISIQFFLIAILFILFDLEIILLLPIPWSMNTNPPNTAILLTLTILLILTAGLMYEWSQGGLEWTE</sequence>
<keyword evidence="7 16" id="KW-0812">Transmembrane</keyword>
<reference evidence="17" key="1">
    <citation type="journal article" date="2016" name="Mitochondrial DNA Part B Resour">
        <title>The complete mitochondrial DNA sequence and the phylogenetic position of Rhabdophis tigrinus (Reptilia: Squamata).</title>
        <authorList>
            <person name="Zhao D."/>
            <person name="Liu H."/>
            <person name="Zhao W.-G."/>
            <person name="Liu P."/>
        </authorList>
    </citation>
    <scope>NUCLEOTIDE SEQUENCE</scope>
    <source>
        <tissue evidence="17">Muscle</tissue>
    </source>
</reference>
<dbReference type="PANTHER" id="PTHR11058">
    <property type="entry name" value="NADH-UBIQUINONE OXIDOREDUCTASE CHAIN 3"/>
    <property type="match status" value="1"/>
</dbReference>
<evidence type="ECO:0000256" key="5">
    <source>
        <dbReference type="ARBA" id="ARBA00022448"/>
    </source>
</evidence>
<protein>
    <recommendedName>
        <fullName evidence="4 16">NADH-ubiquinone oxidoreductase chain 3</fullName>
        <ecNumber evidence="3 16">7.1.1.2</ecNumber>
    </recommendedName>
</protein>
<dbReference type="AlphaFoldDB" id="A0A342KB19"/>
<dbReference type="Gene3D" id="1.20.58.1610">
    <property type="entry name" value="NADH:ubiquinone/plastoquinone oxidoreductase, chain 3"/>
    <property type="match status" value="1"/>
</dbReference>
<evidence type="ECO:0000256" key="6">
    <source>
        <dbReference type="ARBA" id="ARBA00022660"/>
    </source>
</evidence>
<dbReference type="InterPro" id="IPR038430">
    <property type="entry name" value="NDAH_ubi_oxred_su3_sf"/>
</dbReference>
<evidence type="ECO:0000256" key="2">
    <source>
        <dbReference type="ARBA" id="ARBA00008472"/>
    </source>
</evidence>
<dbReference type="InterPro" id="IPR000440">
    <property type="entry name" value="NADH_UbQ/plastoQ_OxRdtase_su3"/>
</dbReference>
<keyword evidence="11 16" id="KW-0520">NAD</keyword>
<keyword evidence="13 16" id="KW-0496">Mitochondrion</keyword>
<comment type="catalytic activity">
    <reaction evidence="15 16">
        <text>a ubiquinone + NADH + 5 H(+)(in) = a ubiquinol + NAD(+) + 4 H(+)(out)</text>
        <dbReference type="Rhea" id="RHEA:29091"/>
        <dbReference type="Rhea" id="RHEA-COMP:9565"/>
        <dbReference type="Rhea" id="RHEA-COMP:9566"/>
        <dbReference type="ChEBI" id="CHEBI:15378"/>
        <dbReference type="ChEBI" id="CHEBI:16389"/>
        <dbReference type="ChEBI" id="CHEBI:17976"/>
        <dbReference type="ChEBI" id="CHEBI:57540"/>
        <dbReference type="ChEBI" id="CHEBI:57945"/>
        <dbReference type="EC" id="7.1.1.2"/>
    </reaction>
</comment>
<feature type="transmembrane region" description="Helical" evidence="16">
    <location>
        <begin position="6"/>
        <end position="26"/>
    </location>
</feature>
<keyword evidence="10 16" id="KW-1133">Transmembrane helix</keyword>
<keyword evidence="12 16" id="KW-0830">Ubiquinone</keyword>
<keyword evidence="5 16" id="KW-0813">Transport</keyword>
<dbReference type="GO" id="GO:0030964">
    <property type="term" value="C:NADH dehydrogenase complex"/>
    <property type="evidence" value="ECO:0007669"/>
    <property type="project" value="TreeGrafter"/>
</dbReference>
<proteinExistence type="inferred from homology"/>
<evidence type="ECO:0000256" key="9">
    <source>
        <dbReference type="ARBA" id="ARBA00022982"/>
    </source>
</evidence>
<evidence type="ECO:0000256" key="13">
    <source>
        <dbReference type="ARBA" id="ARBA00023128"/>
    </source>
</evidence>
<geneLocation type="mitochondrion" evidence="17"/>
<dbReference type="EMBL" id="KU641019">
    <property type="protein sequence ID" value="ANC62861.1"/>
    <property type="molecule type" value="Genomic_DNA"/>
</dbReference>
<organism evidence="17">
    <name type="scientific">Rhabdophis tigrinus</name>
    <name type="common">Tiger keelback</name>
    <dbReference type="NCBI Taxonomy" id="126484"/>
    <lineage>
        <taxon>Eukaryota</taxon>
        <taxon>Metazoa</taxon>
        <taxon>Chordata</taxon>
        <taxon>Craniata</taxon>
        <taxon>Vertebrata</taxon>
        <taxon>Euteleostomi</taxon>
        <taxon>Lepidosauria</taxon>
        <taxon>Squamata</taxon>
        <taxon>Bifurcata</taxon>
        <taxon>Unidentata</taxon>
        <taxon>Episquamata</taxon>
        <taxon>Toxicofera</taxon>
        <taxon>Serpentes</taxon>
        <taxon>Colubroidea</taxon>
        <taxon>Colubridae</taxon>
        <taxon>Natricinae</taxon>
        <taxon>Rhabdophis</taxon>
    </lineage>
</organism>
<evidence type="ECO:0000256" key="10">
    <source>
        <dbReference type="ARBA" id="ARBA00022989"/>
    </source>
</evidence>
<evidence type="ECO:0000256" key="8">
    <source>
        <dbReference type="ARBA" id="ARBA00022967"/>
    </source>
</evidence>
<evidence type="ECO:0000256" key="16">
    <source>
        <dbReference type="RuleBase" id="RU003640"/>
    </source>
</evidence>
<keyword evidence="9 16" id="KW-0249">Electron transport</keyword>
<dbReference type="GO" id="GO:0008137">
    <property type="term" value="F:NADH dehydrogenase (ubiquinone) activity"/>
    <property type="evidence" value="ECO:0007669"/>
    <property type="project" value="UniProtKB-UniRule"/>
</dbReference>
<dbReference type="RefSeq" id="YP_009254175.1">
    <property type="nucleotide sequence ID" value="NC_030210.1"/>
</dbReference>